<comment type="caution">
    <text evidence="3">The sequence shown here is derived from an EMBL/GenBank/DDBJ whole genome shotgun (WGS) entry which is preliminary data.</text>
</comment>
<dbReference type="Pfam" id="PF03713">
    <property type="entry name" value="DUF305"/>
    <property type="match status" value="1"/>
</dbReference>
<feature type="transmembrane region" description="Helical" evidence="1">
    <location>
        <begin position="6"/>
        <end position="25"/>
    </location>
</feature>
<evidence type="ECO:0000313" key="3">
    <source>
        <dbReference type="EMBL" id="GAA5517684.1"/>
    </source>
</evidence>
<keyword evidence="1" id="KW-0472">Membrane</keyword>
<dbReference type="Proteomes" id="UP001426770">
    <property type="component" value="Unassembled WGS sequence"/>
</dbReference>
<gene>
    <name evidence="3" type="ORF">Lsed01_00093</name>
</gene>
<dbReference type="Gene3D" id="1.20.1260.10">
    <property type="match status" value="1"/>
</dbReference>
<accession>A0ABP9WDF1</accession>
<name>A0ABP9WDF1_9MICO</name>
<dbReference type="InterPro" id="IPR012347">
    <property type="entry name" value="Ferritin-like"/>
</dbReference>
<dbReference type="RefSeq" id="WP_286215730.1">
    <property type="nucleotide sequence ID" value="NZ_AP027736.1"/>
</dbReference>
<keyword evidence="1" id="KW-1133">Transmembrane helix</keyword>
<organism evidence="3 4">
    <name type="scientific">Demequina sediminis</name>
    <dbReference type="NCBI Taxonomy" id="1930058"/>
    <lineage>
        <taxon>Bacteria</taxon>
        <taxon>Bacillati</taxon>
        <taxon>Actinomycetota</taxon>
        <taxon>Actinomycetes</taxon>
        <taxon>Micrococcales</taxon>
        <taxon>Demequinaceae</taxon>
        <taxon>Demequina</taxon>
    </lineage>
</organism>
<sequence length="146" mass="16410">MSKPYLKLAIALTASFIVMFAFSLIQSDQWSHAYPNLSNLYISLIGVSAMGVIMLVVMWGMYPSRRLNIGLLVGFTGLFVTGILFARTEAFVGNDAFLYSMIPHHSRAILVCEEASITDPEIERLCDQIIEAQRDEIAQMQRMLDE</sequence>
<evidence type="ECO:0000256" key="1">
    <source>
        <dbReference type="SAM" id="Phobius"/>
    </source>
</evidence>
<evidence type="ECO:0000259" key="2">
    <source>
        <dbReference type="Pfam" id="PF03713"/>
    </source>
</evidence>
<proteinExistence type="predicted"/>
<evidence type="ECO:0000313" key="4">
    <source>
        <dbReference type="Proteomes" id="UP001426770"/>
    </source>
</evidence>
<dbReference type="EMBL" id="BAABRR010000001">
    <property type="protein sequence ID" value="GAA5517684.1"/>
    <property type="molecule type" value="Genomic_DNA"/>
</dbReference>
<feature type="transmembrane region" description="Helical" evidence="1">
    <location>
        <begin position="37"/>
        <end position="61"/>
    </location>
</feature>
<feature type="transmembrane region" description="Helical" evidence="1">
    <location>
        <begin position="67"/>
        <end position="86"/>
    </location>
</feature>
<reference evidence="3 4" key="1">
    <citation type="submission" date="2024-02" db="EMBL/GenBank/DDBJ databases">
        <title>Lysinimicrobium sediminis NBRC 112286.</title>
        <authorList>
            <person name="Ichikawa N."/>
            <person name="Katano-Makiyama Y."/>
            <person name="Hidaka K."/>
        </authorList>
    </citation>
    <scope>NUCLEOTIDE SEQUENCE [LARGE SCALE GENOMIC DNA]</scope>
    <source>
        <strain evidence="3 4">NBRC 112286</strain>
    </source>
</reference>
<protein>
    <recommendedName>
        <fullName evidence="2">DUF305 domain-containing protein</fullName>
    </recommendedName>
</protein>
<keyword evidence="1" id="KW-0812">Transmembrane</keyword>
<keyword evidence="4" id="KW-1185">Reference proteome</keyword>
<feature type="domain" description="DUF305" evidence="2">
    <location>
        <begin position="95"/>
        <end position="144"/>
    </location>
</feature>
<dbReference type="InterPro" id="IPR005183">
    <property type="entry name" value="DUF305_CopM-like"/>
</dbReference>